<evidence type="ECO:0008006" key="3">
    <source>
        <dbReference type="Google" id="ProtNLM"/>
    </source>
</evidence>
<proteinExistence type="predicted"/>
<accession>A0A2N0RHL0</accession>
<evidence type="ECO:0000313" key="2">
    <source>
        <dbReference type="Proteomes" id="UP000232688"/>
    </source>
</evidence>
<reference evidence="1 2" key="2">
    <citation type="submission" date="2017-10" db="EMBL/GenBank/DDBJ databases">
        <title>Genome analyses suggest a sexual origin of heterokaryosis in a supposedly ancient asexual fungus.</title>
        <authorList>
            <person name="Corradi N."/>
            <person name="Sedzielewska K."/>
            <person name="Noel J."/>
            <person name="Charron P."/>
            <person name="Farinelli L."/>
            <person name="Marton T."/>
            <person name="Kruger M."/>
            <person name="Pelin A."/>
            <person name="Brachmann A."/>
            <person name="Corradi N."/>
        </authorList>
    </citation>
    <scope>NUCLEOTIDE SEQUENCE [LARGE SCALE GENOMIC DNA]</scope>
    <source>
        <strain evidence="1 2">A1</strain>
    </source>
</reference>
<protein>
    <recommendedName>
        <fullName evidence="3">F-box domain-containing protein</fullName>
    </recommendedName>
</protein>
<dbReference type="Proteomes" id="UP000232688">
    <property type="component" value="Unassembled WGS sequence"/>
</dbReference>
<dbReference type="AlphaFoldDB" id="A0A2N0RHL0"/>
<comment type="caution">
    <text evidence="1">The sequence shown here is derived from an EMBL/GenBank/DDBJ whole genome shotgun (WGS) entry which is preliminary data.</text>
</comment>
<evidence type="ECO:0000313" key="1">
    <source>
        <dbReference type="EMBL" id="PKC62787.1"/>
    </source>
</evidence>
<dbReference type="VEuPathDB" id="FungiDB:RhiirA1_464676"/>
<name>A0A2N0RHL0_9GLOM</name>
<dbReference type="EMBL" id="LLXH01000814">
    <property type="protein sequence ID" value="PKC62787.1"/>
    <property type="molecule type" value="Genomic_DNA"/>
</dbReference>
<reference evidence="1 2" key="1">
    <citation type="submission" date="2017-10" db="EMBL/GenBank/DDBJ databases">
        <title>Extensive intraspecific genome diversity in a model arbuscular mycorrhizal fungus.</title>
        <authorList>
            <person name="Chen E.C.H."/>
            <person name="Morin E."/>
            <person name="Baudet D."/>
            <person name="Noel J."/>
            <person name="Ndikumana S."/>
            <person name="Charron P."/>
            <person name="St-Onge C."/>
            <person name="Giorgi J."/>
            <person name="Grigoriev I.V."/>
            <person name="Roux C."/>
            <person name="Martin F.M."/>
            <person name="Corradi N."/>
        </authorList>
    </citation>
    <scope>NUCLEOTIDE SEQUENCE [LARGE SCALE GENOMIC DNA]</scope>
    <source>
        <strain evidence="1 2">A1</strain>
    </source>
</reference>
<sequence length="223" mass="25828">MTELNIDCLNLIFNELRKDKETLYSCLLVNKRWCLLVVPILWEKHTRYIYHEAEKKFHNIILSSLSSSSKQFLGDNRIIIKFFKAKKLKDGKVGICKELGKVLGRKGNTINYLSLYSINIISLMSLVNLKTLLIYNFELYDSDSIEVDNIPYKKILSVISDLENFIKSIANNCPKLKIYPLDEILNYLIDNSPKSLNKLILSGNWKYSIDILKDFLKVVGIIN</sequence>
<gene>
    <name evidence="1" type="ORF">RhiirA1_464676</name>
</gene>
<organism evidence="1 2">
    <name type="scientific">Rhizophagus irregularis</name>
    <dbReference type="NCBI Taxonomy" id="588596"/>
    <lineage>
        <taxon>Eukaryota</taxon>
        <taxon>Fungi</taxon>
        <taxon>Fungi incertae sedis</taxon>
        <taxon>Mucoromycota</taxon>
        <taxon>Glomeromycotina</taxon>
        <taxon>Glomeromycetes</taxon>
        <taxon>Glomerales</taxon>
        <taxon>Glomeraceae</taxon>
        <taxon>Rhizophagus</taxon>
    </lineage>
</organism>